<reference evidence="2 3" key="1">
    <citation type="submission" date="2019-08" db="EMBL/GenBank/DDBJ databases">
        <title>Draft genome for granaticin producer strain Streptomyces parvus C05.</title>
        <authorList>
            <person name="Gonzalez-Pimentel J.L."/>
        </authorList>
    </citation>
    <scope>NUCLEOTIDE SEQUENCE [LARGE SCALE GENOMIC DNA]</scope>
    <source>
        <strain evidence="2 3">C05</strain>
    </source>
</reference>
<accession>A0A5D4JRC6</accession>
<dbReference type="AlphaFoldDB" id="A0A5D4JRC6"/>
<organism evidence="2 3">
    <name type="scientific">Streptomyces parvus</name>
    <dbReference type="NCBI Taxonomy" id="66428"/>
    <lineage>
        <taxon>Bacteria</taxon>
        <taxon>Bacillati</taxon>
        <taxon>Actinomycetota</taxon>
        <taxon>Actinomycetes</taxon>
        <taxon>Kitasatosporales</taxon>
        <taxon>Streptomycetaceae</taxon>
        <taxon>Streptomyces</taxon>
    </lineage>
</organism>
<dbReference type="EMBL" id="VSZQ01000007">
    <property type="protein sequence ID" value="TYR66173.1"/>
    <property type="molecule type" value="Genomic_DNA"/>
</dbReference>
<dbReference type="Proteomes" id="UP000323242">
    <property type="component" value="Unassembled WGS sequence"/>
</dbReference>
<comment type="caution">
    <text evidence="2">The sequence shown here is derived from an EMBL/GenBank/DDBJ whole genome shotgun (WGS) entry which is preliminary data.</text>
</comment>
<feature type="compositionally biased region" description="Polar residues" evidence="1">
    <location>
        <begin position="1"/>
        <end position="11"/>
    </location>
</feature>
<dbReference type="Pfam" id="PF21848">
    <property type="entry name" value="DUF6907"/>
    <property type="match status" value="1"/>
</dbReference>
<evidence type="ECO:0000313" key="2">
    <source>
        <dbReference type="EMBL" id="TYR66173.1"/>
    </source>
</evidence>
<feature type="region of interest" description="Disordered" evidence="1">
    <location>
        <begin position="1"/>
        <end position="21"/>
    </location>
</feature>
<dbReference type="RefSeq" id="WP_051860176.1">
    <property type="nucleotide sequence ID" value="NZ_VSZQ01000007.1"/>
</dbReference>
<dbReference type="InterPro" id="IPR054202">
    <property type="entry name" value="DUF6907"/>
</dbReference>
<name>A0A5D4JRC6_9ACTN</name>
<proteinExistence type="predicted"/>
<gene>
    <name evidence="2" type="ORF">FY004_02375</name>
</gene>
<sequence length="120" mass="13129">MSADRTVTVQTDRGPVTIPEPSWCVDNHDQVAESLADVGHRGVEHLAEFYGYEVARAELAQYPYAEETGRGIGGYVEMGHLARTLTPGELDELAALLVDYAGTLRRLARQLSTLKAGEQQ</sequence>
<evidence type="ECO:0000256" key="1">
    <source>
        <dbReference type="SAM" id="MobiDB-lite"/>
    </source>
</evidence>
<evidence type="ECO:0000313" key="3">
    <source>
        <dbReference type="Proteomes" id="UP000323242"/>
    </source>
</evidence>
<keyword evidence="3" id="KW-1185">Reference proteome</keyword>
<protein>
    <submittedName>
        <fullName evidence="2">Uncharacterized protein</fullName>
    </submittedName>
</protein>